<gene>
    <name evidence="1" type="ORF">VNI00_016929</name>
</gene>
<accession>A0AAW0B9N1</accession>
<evidence type="ECO:0000313" key="2">
    <source>
        <dbReference type="Proteomes" id="UP001383192"/>
    </source>
</evidence>
<dbReference type="EMBL" id="JAYKXP010000147">
    <property type="protein sequence ID" value="KAK7022802.1"/>
    <property type="molecule type" value="Genomic_DNA"/>
</dbReference>
<keyword evidence="2" id="KW-1185">Reference proteome</keyword>
<dbReference type="AlphaFoldDB" id="A0AAW0B9N1"/>
<organism evidence="1 2">
    <name type="scientific">Paramarasmius palmivorus</name>
    <dbReference type="NCBI Taxonomy" id="297713"/>
    <lineage>
        <taxon>Eukaryota</taxon>
        <taxon>Fungi</taxon>
        <taxon>Dikarya</taxon>
        <taxon>Basidiomycota</taxon>
        <taxon>Agaricomycotina</taxon>
        <taxon>Agaricomycetes</taxon>
        <taxon>Agaricomycetidae</taxon>
        <taxon>Agaricales</taxon>
        <taxon>Marasmiineae</taxon>
        <taxon>Marasmiaceae</taxon>
        <taxon>Paramarasmius</taxon>
    </lineage>
</organism>
<protein>
    <recommendedName>
        <fullName evidence="3">Transposase</fullName>
    </recommendedName>
</protein>
<comment type="caution">
    <text evidence="1">The sequence shown here is derived from an EMBL/GenBank/DDBJ whole genome shotgun (WGS) entry which is preliminary data.</text>
</comment>
<evidence type="ECO:0008006" key="3">
    <source>
        <dbReference type="Google" id="ProtNLM"/>
    </source>
</evidence>
<evidence type="ECO:0000313" key="1">
    <source>
        <dbReference type="EMBL" id="KAK7022802.1"/>
    </source>
</evidence>
<proteinExistence type="predicted"/>
<name>A0AAW0B9N1_9AGAR</name>
<dbReference type="Proteomes" id="UP001383192">
    <property type="component" value="Unassembled WGS sequence"/>
</dbReference>
<sequence length="72" mass="8515">MPVNGHPTSARKRNLTDTLHKKLFRRTQSDLLWSEKRWNYIDMALAIIVWPKLPVHSMRKCSSGDNRVTRVR</sequence>
<reference evidence="1 2" key="1">
    <citation type="submission" date="2024-01" db="EMBL/GenBank/DDBJ databases">
        <title>A draft genome for a cacao thread blight-causing isolate of Paramarasmius palmivorus.</title>
        <authorList>
            <person name="Baruah I.K."/>
            <person name="Bukari Y."/>
            <person name="Amoako-Attah I."/>
            <person name="Meinhardt L.W."/>
            <person name="Bailey B.A."/>
            <person name="Cohen S.P."/>
        </authorList>
    </citation>
    <scope>NUCLEOTIDE SEQUENCE [LARGE SCALE GENOMIC DNA]</scope>
    <source>
        <strain evidence="1 2">GH-12</strain>
    </source>
</reference>